<dbReference type="RefSeq" id="WP_321536445.1">
    <property type="nucleotide sequence ID" value="NZ_JARGDL010000016.1"/>
</dbReference>
<dbReference type="EMBL" id="JARGDL010000016">
    <property type="protein sequence ID" value="MDF1612674.1"/>
    <property type="molecule type" value="Genomic_DNA"/>
</dbReference>
<dbReference type="PANTHER" id="PTHR44086:SF10">
    <property type="entry name" value="THIOSULFATE SULFURTRANSFERASE_RHODANESE-LIKE DOMAIN-CONTAINING PROTEIN 3"/>
    <property type="match status" value="1"/>
</dbReference>
<accession>A0AAE3P1J5</accession>
<dbReference type="PANTHER" id="PTHR44086">
    <property type="entry name" value="THIOSULFATE SULFURTRANSFERASE RDL2, MITOCHONDRIAL-RELATED"/>
    <property type="match status" value="1"/>
</dbReference>
<dbReference type="InterPro" id="IPR001763">
    <property type="entry name" value="Rhodanese-like_dom"/>
</dbReference>
<organism evidence="3 4">
    <name type="scientific">Stygiobacter electus</name>
    <dbReference type="NCBI Taxonomy" id="3032292"/>
    <lineage>
        <taxon>Bacteria</taxon>
        <taxon>Pseudomonadati</taxon>
        <taxon>Ignavibacteriota</taxon>
        <taxon>Ignavibacteria</taxon>
        <taxon>Ignavibacteriales</taxon>
        <taxon>Melioribacteraceae</taxon>
        <taxon>Stygiobacter</taxon>
    </lineage>
</organism>
<protein>
    <submittedName>
        <fullName evidence="3">Rhodanese-like domain-containing protein</fullName>
    </submittedName>
</protein>
<dbReference type="GO" id="GO:0004792">
    <property type="term" value="F:thiosulfate-cyanide sulfurtransferase activity"/>
    <property type="evidence" value="ECO:0007669"/>
    <property type="project" value="TreeGrafter"/>
</dbReference>
<feature type="region of interest" description="Disordered" evidence="1">
    <location>
        <begin position="200"/>
        <end position="220"/>
    </location>
</feature>
<dbReference type="AlphaFoldDB" id="A0AAE3P1J5"/>
<evidence type="ECO:0000313" key="3">
    <source>
        <dbReference type="EMBL" id="MDF1612674.1"/>
    </source>
</evidence>
<dbReference type="SMART" id="SM00450">
    <property type="entry name" value="RHOD"/>
    <property type="match status" value="1"/>
</dbReference>
<feature type="domain" description="Rhodanese" evidence="2">
    <location>
        <begin position="67"/>
        <end position="149"/>
    </location>
</feature>
<keyword evidence="4" id="KW-1185">Reference proteome</keyword>
<evidence type="ECO:0000256" key="1">
    <source>
        <dbReference type="SAM" id="MobiDB-lite"/>
    </source>
</evidence>
<dbReference type="PROSITE" id="PS50206">
    <property type="entry name" value="RHODANESE_3"/>
    <property type="match status" value="1"/>
</dbReference>
<dbReference type="CDD" id="cd00158">
    <property type="entry name" value="RHOD"/>
    <property type="match status" value="1"/>
</dbReference>
<reference evidence="3" key="1">
    <citation type="submission" date="2023-03" db="EMBL/GenBank/DDBJ databases">
        <title>Stygiobacter electus gen. nov., sp. nov., facultatively anaerobic thermotolerant bacterium of the class Ignavibacteria from a well of Yessentuki mineral water deposit.</title>
        <authorList>
            <person name="Podosokorskaya O.A."/>
            <person name="Elcheninov A.G."/>
            <person name="Petrova N.F."/>
            <person name="Zavarzina D.G."/>
            <person name="Kublanov I.V."/>
            <person name="Merkel A.Y."/>
        </authorList>
    </citation>
    <scope>NUCLEOTIDE SEQUENCE</scope>
    <source>
        <strain evidence="3">09-Me</strain>
    </source>
</reference>
<dbReference type="Gene3D" id="3.40.250.10">
    <property type="entry name" value="Rhodanese-like domain"/>
    <property type="match status" value="1"/>
</dbReference>
<gene>
    <name evidence="3" type="ORF">P0M35_10975</name>
</gene>
<dbReference type="SUPFAM" id="SSF52821">
    <property type="entry name" value="Rhodanese/Cell cycle control phosphatase"/>
    <property type="match status" value="1"/>
</dbReference>
<dbReference type="Proteomes" id="UP001221302">
    <property type="component" value="Unassembled WGS sequence"/>
</dbReference>
<name>A0AAE3P1J5_9BACT</name>
<sequence length="220" mass="24305">MKNLFEKLTIAQKLALVAFVLGFIALLIGNPNNSNKITINAKELSLSTIKDHDKINVMTLADWIIKEKGDYTLVDLRSEKEFNEYNIPTSINIPIESLLNSDLMRNQKIIVYGIDDVTSAQAWFILKSANYKAVYILNGGLNAWKNEILFPKLDVNATEEQKAEFEKVKQISLHFGGSPQIISGGTATVVNQEIKAPTTPKISAPVSTGKPAAKKKKEGC</sequence>
<dbReference type="Pfam" id="PF00581">
    <property type="entry name" value="Rhodanese"/>
    <property type="match status" value="1"/>
</dbReference>
<comment type="caution">
    <text evidence="3">The sequence shown here is derived from an EMBL/GenBank/DDBJ whole genome shotgun (WGS) entry which is preliminary data.</text>
</comment>
<dbReference type="InterPro" id="IPR036873">
    <property type="entry name" value="Rhodanese-like_dom_sf"/>
</dbReference>
<proteinExistence type="predicted"/>
<evidence type="ECO:0000313" key="4">
    <source>
        <dbReference type="Proteomes" id="UP001221302"/>
    </source>
</evidence>
<evidence type="ECO:0000259" key="2">
    <source>
        <dbReference type="PROSITE" id="PS50206"/>
    </source>
</evidence>